<keyword evidence="11" id="KW-1185">Reference proteome</keyword>
<dbReference type="InterPro" id="IPR038763">
    <property type="entry name" value="DHH_sf"/>
</dbReference>
<dbReference type="GO" id="GO:0046872">
    <property type="term" value="F:metal ion binding"/>
    <property type="evidence" value="ECO:0007669"/>
    <property type="project" value="UniProtKB-KW"/>
</dbReference>
<evidence type="ECO:0000256" key="2">
    <source>
        <dbReference type="ARBA" id="ARBA00012146"/>
    </source>
</evidence>
<dbReference type="InterPro" id="IPR001667">
    <property type="entry name" value="DDH_dom"/>
</dbReference>
<gene>
    <name evidence="10" type="ORF">HMPREF9943_01358</name>
</gene>
<comment type="caution">
    <text evidence="10">The sequence shown here is derived from an EMBL/GenBank/DDBJ whole genome shotgun (WGS) entry which is preliminary data.</text>
</comment>
<protein>
    <recommendedName>
        <fullName evidence="2">inorganic diphosphatase</fullName>
        <ecNumber evidence="2">3.6.1.1</ecNumber>
    </recommendedName>
    <alternativeName>
        <fullName evidence="6">Pyrophosphate phospho-hydrolase</fullName>
    </alternativeName>
</protein>
<dbReference type="Proteomes" id="UP000011758">
    <property type="component" value="Unassembled WGS sequence"/>
</dbReference>
<evidence type="ECO:0000313" key="10">
    <source>
        <dbReference type="EMBL" id="EMD16432.1"/>
    </source>
</evidence>
<name>M2P7Y0_9FIRM</name>
<dbReference type="Gene3D" id="3.90.1640.10">
    <property type="entry name" value="inorganic pyrophosphatase (n-terminal core)"/>
    <property type="match status" value="2"/>
</dbReference>
<dbReference type="EC" id="3.6.1.1" evidence="2"/>
<keyword evidence="3" id="KW-0479">Metal-binding</keyword>
<dbReference type="AlphaFoldDB" id="M2P7Y0"/>
<dbReference type="InterPro" id="IPR004097">
    <property type="entry name" value="DHHA2"/>
</dbReference>
<dbReference type="SUPFAM" id="SSF64182">
    <property type="entry name" value="DHH phosphoesterases"/>
    <property type="match status" value="1"/>
</dbReference>
<dbReference type="OrthoDB" id="9766150at2"/>
<evidence type="ECO:0000256" key="4">
    <source>
        <dbReference type="ARBA" id="ARBA00022801"/>
    </source>
</evidence>
<dbReference type="InterPro" id="IPR000644">
    <property type="entry name" value="CBS_dom"/>
</dbReference>
<dbReference type="SMART" id="SM01131">
    <property type="entry name" value="DHHA2"/>
    <property type="match status" value="1"/>
</dbReference>
<keyword evidence="4" id="KW-0378">Hydrolase</keyword>
<feature type="domain" description="CBS" evidence="9">
    <location>
        <begin position="73"/>
        <end position="132"/>
    </location>
</feature>
<dbReference type="FunFam" id="3.90.1640.10:FF:000001">
    <property type="entry name" value="Probable manganese-dependent inorganic pyrophosphatase"/>
    <property type="match status" value="1"/>
</dbReference>
<dbReference type="GO" id="GO:0004427">
    <property type="term" value="F:inorganic diphosphate phosphatase activity"/>
    <property type="evidence" value="ECO:0007669"/>
    <property type="project" value="UniProtKB-EC"/>
</dbReference>
<dbReference type="Pfam" id="PF07085">
    <property type="entry name" value="DRTGG"/>
    <property type="match status" value="1"/>
</dbReference>
<dbReference type="RefSeq" id="WP_004803365.1">
    <property type="nucleotide sequence ID" value="NZ_AUGJ01000013.1"/>
</dbReference>
<evidence type="ECO:0000256" key="8">
    <source>
        <dbReference type="PROSITE-ProRule" id="PRU00703"/>
    </source>
</evidence>
<dbReference type="PATRIC" id="fig|999415.3.peg.1379"/>
<evidence type="ECO:0000256" key="7">
    <source>
        <dbReference type="ARBA" id="ARBA00047820"/>
    </source>
</evidence>
<evidence type="ECO:0000256" key="5">
    <source>
        <dbReference type="ARBA" id="ARBA00023211"/>
    </source>
</evidence>
<dbReference type="SUPFAM" id="SSF54631">
    <property type="entry name" value="CBS-domain pair"/>
    <property type="match status" value="1"/>
</dbReference>
<dbReference type="EMBL" id="AGEJ01000021">
    <property type="protein sequence ID" value="EMD16432.1"/>
    <property type="molecule type" value="Genomic_DNA"/>
</dbReference>
<dbReference type="Gene3D" id="3.40.1390.20">
    <property type="entry name" value="HprK N-terminal domain-like"/>
    <property type="match status" value="1"/>
</dbReference>
<dbReference type="InterPro" id="IPR010766">
    <property type="entry name" value="DRTGG"/>
</dbReference>
<dbReference type="GO" id="GO:0005737">
    <property type="term" value="C:cytoplasm"/>
    <property type="evidence" value="ECO:0007669"/>
    <property type="project" value="InterPro"/>
</dbReference>
<proteinExistence type="predicted"/>
<dbReference type="InterPro" id="IPR028979">
    <property type="entry name" value="Ser_kin/Pase_Hpr-like_N_sf"/>
</dbReference>
<reference evidence="10 11" key="1">
    <citation type="submission" date="2013-02" db="EMBL/GenBank/DDBJ databases">
        <title>The Genome Sequence of Lactobacillus catenaformis F0143.</title>
        <authorList>
            <consortium name="The Broad Institute Genome Sequencing Platform"/>
            <person name="Earl A."/>
            <person name="Ward D."/>
            <person name="Feldgarden M."/>
            <person name="Gevers D."/>
            <person name="Izard J."/>
            <person name="Blanton J.M."/>
            <person name="Mathney J."/>
            <person name="Dewhirst F.E."/>
            <person name="Young S.K."/>
            <person name="Zeng Q."/>
            <person name="Gargeya S."/>
            <person name="Fitzgerald M."/>
            <person name="Haas B."/>
            <person name="Abouelleil A."/>
            <person name="Alvarado L."/>
            <person name="Arachchi H.M."/>
            <person name="Berlin A."/>
            <person name="Chapman S.B."/>
            <person name="Gearin G."/>
            <person name="Goldberg J."/>
            <person name="Griggs A."/>
            <person name="Gujja S."/>
            <person name="Hansen M."/>
            <person name="Heiman D."/>
            <person name="Howarth C."/>
            <person name="Larimer J."/>
            <person name="Lui A."/>
            <person name="MacDonald P.J.P."/>
            <person name="McCowen C."/>
            <person name="Montmayeur A."/>
            <person name="Murphy C."/>
            <person name="Neiman D."/>
            <person name="Pearson M."/>
            <person name="Priest M."/>
            <person name="Roberts A."/>
            <person name="Saif S."/>
            <person name="Shea T."/>
            <person name="Sisk P."/>
            <person name="Stolte C."/>
            <person name="Sykes S."/>
            <person name="Wortman J."/>
            <person name="Nusbaum C."/>
            <person name="Birren B."/>
        </authorList>
    </citation>
    <scope>NUCLEOTIDE SEQUENCE [LARGE SCALE GENOMIC DNA]</scope>
    <source>
        <strain evidence="10 11">OT 569</strain>
    </source>
</reference>
<dbReference type="Pfam" id="PF00571">
    <property type="entry name" value="CBS"/>
    <property type="match status" value="2"/>
</dbReference>
<dbReference type="NCBIfam" id="NF011443">
    <property type="entry name" value="PRK14869.1-5"/>
    <property type="match status" value="1"/>
</dbReference>
<comment type="catalytic activity">
    <reaction evidence="7">
        <text>diphosphate + H2O = 2 phosphate + H(+)</text>
        <dbReference type="Rhea" id="RHEA:24576"/>
        <dbReference type="ChEBI" id="CHEBI:15377"/>
        <dbReference type="ChEBI" id="CHEBI:15378"/>
        <dbReference type="ChEBI" id="CHEBI:33019"/>
        <dbReference type="ChEBI" id="CHEBI:43474"/>
        <dbReference type="EC" id="3.6.1.1"/>
    </reaction>
</comment>
<feature type="domain" description="CBS" evidence="9">
    <location>
        <begin position="252"/>
        <end position="310"/>
    </location>
</feature>
<dbReference type="FunFam" id="3.10.310.20:FF:000001">
    <property type="entry name" value="Probable manganese-dependent inorganic pyrophosphatase"/>
    <property type="match status" value="1"/>
</dbReference>
<dbReference type="InterPro" id="IPR046342">
    <property type="entry name" value="CBS_dom_sf"/>
</dbReference>
<dbReference type="SMART" id="SM00116">
    <property type="entry name" value="CBS"/>
    <property type="match status" value="2"/>
</dbReference>
<dbReference type="Pfam" id="PF02833">
    <property type="entry name" value="DHHA2"/>
    <property type="match status" value="1"/>
</dbReference>
<keyword evidence="5" id="KW-0464">Manganese</keyword>
<evidence type="ECO:0000313" key="11">
    <source>
        <dbReference type="Proteomes" id="UP000011758"/>
    </source>
</evidence>
<dbReference type="NCBIfam" id="NF011442">
    <property type="entry name" value="PRK14869.1-4"/>
    <property type="match status" value="1"/>
</dbReference>
<evidence type="ECO:0000259" key="9">
    <source>
        <dbReference type="PROSITE" id="PS51371"/>
    </source>
</evidence>
<evidence type="ECO:0000256" key="1">
    <source>
        <dbReference type="ARBA" id="ARBA00001936"/>
    </source>
</evidence>
<dbReference type="SUPFAM" id="SSF75138">
    <property type="entry name" value="HprK N-terminal domain-like"/>
    <property type="match status" value="1"/>
</dbReference>
<organism evidence="10 11">
    <name type="scientific">Eggerthia catenaformis OT 569 = DSM 20559</name>
    <dbReference type="NCBI Taxonomy" id="999415"/>
    <lineage>
        <taxon>Bacteria</taxon>
        <taxon>Bacillati</taxon>
        <taxon>Bacillota</taxon>
        <taxon>Erysipelotrichia</taxon>
        <taxon>Erysipelotrichales</taxon>
        <taxon>Coprobacillaceae</taxon>
        <taxon>Eggerthia</taxon>
    </lineage>
</organism>
<dbReference type="NCBIfam" id="NF003877">
    <property type="entry name" value="PRK05427.1"/>
    <property type="match status" value="1"/>
</dbReference>
<accession>M2P7Y0</accession>
<comment type="cofactor">
    <cofactor evidence="1">
        <name>Mn(2+)</name>
        <dbReference type="ChEBI" id="CHEBI:29035"/>
    </cofactor>
</comment>
<dbReference type="eggNOG" id="COG1227">
    <property type="taxonomic scope" value="Bacteria"/>
</dbReference>
<evidence type="ECO:0000256" key="3">
    <source>
        <dbReference type="ARBA" id="ARBA00022723"/>
    </source>
</evidence>
<dbReference type="BioCyc" id="ECAT999415-HMP:GTTI-1393-MONOMER"/>
<dbReference type="PANTHER" id="PTHR12112:SF22">
    <property type="entry name" value="MANGANESE-DEPENDENT INORGANIC PYROPHOSPHATASE-RELATED"/>
    <property type="match status" value="1"/>
</dbReference>
<dbReference type="Pfam" id="PF01368">
    <property type="entry name" value="DHH"/>
    <property type="match status" value="1"/>
</dbReference>
<evidence type="ECO:0000256" key="6">
    <source>
        <dbReference type="ARBA" id="ARBA00032535"/>
    </source>
</evidence>
<dbReference type="PANTHER" id="PTHR12112">
    <property type="entry name" value="BNIP - RELATED"/>
    <property type="match status" value="1"/>
</dbReference>
<sequence>MNDIVYVSGHKNPDSDSVCSAIAYSYLLNKTNKYHAVPVRLGEINRETEYILKRFNQESPVLLKTVKQKVEDLDYDKVTVFSKELTLKTAWSLMKQQNLKSAPILDDHGKLLGLLSSTNILEGYLDHWDADVLKKAHTPIENVIDTLRANVIYLDKNLLTINGTVHIIAMDSEAKGYIRKDDVVLIGSDRLEMIKYLAEIQAGLIVLTGMHYPSEEIIALCKEKGVSLIITPYTTFMTSQQIVQSIPVEYVMQKGNLTVFSTDDTVEYLKEVMSHTRYRSYPVVDLNNNVVGTISRYQLLNGERKKIIQVDHNERGQAVDGIEEAEILEVIDHHRIADFQTIGPLSFRAEPLGCTCTIINKIYEEQDVEIPPEIAGIMLGAILSDSLIFKSPTCTNVDKKTAYKLAKIAGVDLEEFGMEMFKAGTSLSGKTVEEIFNQDYKKFNIGDTKIGIAQVNTMDIDGFAPYKKEMLQYMDQVVKENQYSVAVLLLTDVINANSEVFTAGPRQEFVEEAFHVKLDDSQATLPGIISRKKQVVPAITNAINNA</sequence>
<dbReference type="PROSITE" id="PS51371">
    <property type="entry name" value="CBS"/>
    <property type="match status" value="2"/>
</dbReference>
<dbReference type="InterPro" id="IPR038222">
    <property type="entry name" value="DHHA2_dom_sf"/>
</dbReference>
<dbReference type="CDD" id="cd04597">
    <property type="entry name" value="CBS_pair_inorgPPase"/>
    <property type="match status" value="1"/>
</dbReference>
<dbReference type="STRING" id="999415.HMPREF9943_01358"/>
<dbReference type="Gene3D" id="3.10.310.20">
    <property type="entry name" value="DHHA2 domain"/>
    <property type="match status" value="1"/>
</dbReference>
<keyword evidence="8" id="KW-0129">CBS domain</keyword>